<dbReference type="Proteomes" id="UP000261011">
    <property type="component" value="Unassembled WGS sequence"/>
</dbReference>
<dbReference type="PANTHER" id="PTHR30591:SF1">
    <property type="entry name" value="RECBCD ENZYME SUBUNIT RECC"/>
    <property type="match status" value="1"/>
</dbReference>
<keyword evidence="7" id="KW-0067">ATP-binding</keyword>
<evidence type="ECO:0000256" key="6">
    <source>
        <dbReference type="ARBA" id="ARBA00022839"/>
    </source>
</evidence>
<dbReference type="GO" id="GO:0006281">
    <property type="term" value="P:DNA repair"/>
    <property type="evidence" value="ECO:0007669"/>
    <property type="project" value="UniProtKB-KW"/>
</dbReference>
<dbReference type="GO" id="GO:0004386">
    <property type="term" value="F:helicase activity"/>
    <property type="evidence" value="ECO:0007669"/>
    <property type="project" value="UniProtKB-KW"/>
</dbReference>
<evidence type="ECO:0000256" key="1">
    <source>
        <dbReference type="ARBA" id="ARBA00022722"/>
    </source>
</evidence>
<keyword evidence="1" id="KW-0540">Nuclease</keyword>
<dbReference type="GO" id="GO:0005524">
    <property type="term" value="F:ATP binding"/>
    <property type="evidence" value="ECO:0007669"/>
    <property type="project" value="UniProtKB-KW"/>
</dbReference>
<evidence type="ECO:0000313" key="13">
    <source>
        <dbReference type="Proteomes" id="UP000261011"/>
    </source>
</evidence>
<keyword evidence="2" id="KW-0547">Nucleotide-binding</keyword>
<keyword evidence="5" id="KW-0347">Helicase</keyword>
<evidence type="ECO:0000256" key="8">
    <source>
        <dbReference type="ARBA" id="ARBA00023125"/>
    </source>
</evidence>
<dbReference type="InterPro" id="IPR038726">
    <property type="entry name" value="PDDEXK_AddAB-type"/>
</dbReference>
<dbReference type="InterPro" id="IPR011604">
    <property type="entry name" value="PDDEXK-like_dom_sf"/>
</dbReference>
<sequence>MITTIISRSPSANSKYIYKKIEENLDNKEKAFLIVPEQYTLQSDINLMENISYNTVMDAKVLSFSSLSRYIIDKTGGLSDNILSKSGKIILLSNILRDINDDLTLFKGKSHNIDFINDIESFITDIKDNKFDEEFFKTIDKDLDDEILKLKFRETKLIYDAYQKEIADKYLDIEDRLNQVITRLSYCDFLKGANFYFDKFDYISDIKMDFIGELLRLGSNINVALTLDKTFINNPMAKDLEIYDMANKFYYRLSDLDKIKEINLNASLNKNEDINHLCSNYERYNPSFYRMKPANIHVLESISSKTEVENIALIINKLIYEKNIRYKDIAIYISDERQYENEISKVFNRYNLPVFMDKTNKLSDNHIVKTWLAALRLIIYGFNSHDLSYFLRSNIFDFGENSVDKIIIFQNYIISRKIKGDMFKEDKYFELDIDYYKNLYKDDPSGDEKLIYKINEEKIVNDIRKKILKLLDPLLYIDKENSKTYDMVIAIYAMIANSSFIKGINNYQNILLEEGDLDNYNENDQVWDKFISILEELASLMGDRKSSLKSIYNTIKATADDVDIGIIPPTKDHIIITNFRRPRVSQRPINFALGLNDTFFPSKSKRDFLLGKDEKDKLTNINLDLKIYEEDLEEREKLNLYKMISSSEKIYFSFALSDKDGSAINKSVVLNGILRIFPNLKITDLTSIPLSEMMYSRELSQKHSLEVLWKIHKGEEVERQDIDFTKSYISYLKDYGDFEIILAGIYYTNNKNSIDQSLAKSLYPKNHFNVTEIETYSKCPYRYFVNFGIKPYYDENYDVDARELGSIVHNSLEDVSRLIKDSNLDEITNQELDKLIAQNFNSSINNYLDKTRRDDPRNQFILSNLAKNTKNNSKEVISQLKKGEFNVLDVEIDFGYNKENSLPGVYVDDENYLIGRIDRIDRAGNYLRIVDYKTGKKVFKIVNILNGLDLQLLVYMMSAKAMSDGIIPVGSFYMPLSDELEKMDDTYDKSNIEKIYEDKFRMNGLIIKVNEEVFRLIDKDNFDNKNIGVIDRRNTNILTIEEEDLINNFAKNLVSKYIKEIKMGNIKLNPIRYSESQNECQYCDFRGICKFDESIDSDKYRDFDKSKAITDLYKNEEDIDG</sequence>
<name>A0A3E2TG91_9FIRM</name>
<dbReference type="OrthoDB" id="9758506at2"/>
<dbReference type="GO" id="GO:0003677">
    <property type="term" value="F:DNA binding"/>
    <property type="evidence" value="ECO:0007669"/>
    <property type="project" value="UniProtKB-KW"/>
</dbReference>
<keyword evidence="9" id="KW-0234">DNA repair</keyword>
<dbReference type="Pfam" id="PF21445">
    <property type="entry name" value="ADDB_N"/>
    <property type="match status" value="1"/>
</dbReference>
<protein>
    <submittedName>
        <fullName evidence="12">ATP-dependent deoxyribonuclease subunit B</fullName>
    </submittedName>
</protein>
<dbReference type="GO" id="GO:0004527">
    <property type="term" value="F:exonuclease activity"/>
    <property type="evidence" value="ECO:0007669"/>
    <property type="project" value="UniProtKB-KW"/>
</dbReference>
<dbReference type="InterPro" id="IPR049035">
    <property type="entry name" value="ADDB_N"/>
</dbReference>
<dbReference type="Gene3D" id="3.90.320.10">
    <property type="match status" value="1"/>
</dbReference>
<keyword evidence="3" id="KW-0227">DNA damage</keyword>
<keyword evidence="13" id="KW-1185">Reference proteome</keyword>
<evidence type="ECO:0000313" key="12">
    <source>
        <dbReference type="EMBL" id="RGB75104.1"/>
    </source>
</evidence>
<dbReference type="SUPFAM" id="SSF52980">
    <property type="entry name" value="Restriction endonuclease-like"/>
    <property type="match status" value="1"/>
</dbReference>
<dbReference type="AlphaFoldDB" id="A0A3E2TG91"/>
<dbReference type="InterPro" id="IPR027417">
    <property type="entry name" value="P-loop_NTPase"/>
</dbReference>
<dbReference type="Gene3D" id="3.40.50.300">
    <property type="entry name" value="P-loop containing nucleotide triphosphate hydrolases"/>
    <property type="match status" value="4"/>
</dbReference>
<feature type="domain" description="PD-(D/E)XK endonuclease-like" evidence="10">
    <location>
        <begin position="767"/>
        <end position="1090"/>
    </location>
</feature>
<dbReference type="PANTHER" id="PTHR30591">
    <property type="entry name" value="RECBCD ENZYME SUBUNIT RECC"/>
    <property type="match status" value="1"/>
</dbReference>
<organism evidence="12 13">
    <name type="scientific">Anaerococcus nagyae</name>
    <dbReference type="NCBI Taxonomy" id="1755241"/>
    <lineage>
        <taxon>Bacteria</taxon>
        <taxon>Bacillati</taxon>
        <taxon>Bacillota</taxon>
        <taxon>Tissierellia</taxon>
        <taxon>Tissierellales</taxon>
        <taxon>Peptoniphilaceae</taxon>
        <taxon>Anaerococcus</taxon>
    </lineage>
</organism>
<evidence type="ECO:0000256" key="9">
    <source>
        <dbReference type="ARBA" id="ARBA00023204"/>
    </source>
</evidence>
<dbReference type="InterPro" id="IPR011335">
    <property type="entry name" value="Restrct_endonuc-II-like"/>
</dbReference>
<reference evidence="12 13" key="1">
    <citation type="submission" date="2018-08" db="EMBL/GenBank/DDBJ databases">
        <title>A genome reference for cultivated species of the human gut microbiota.</title>
        <authorList>
            <person name="Zou Y."/>
            <person name="Xue W."/>
            <person name="Luo G."/>
        </authorList>
    </citation>
    <scope>NUCLEOTIDE SEQUENCE [LARGE SCALE GENOMIC DNA]</scope>
    <source>
        <strain evidence="12 13">OF01-3</strain>
    </source>
</reference>
<dbReference type="GO" id="GO:0006310">
    <property type="term" value="P:DNA recombination"/>
    <property type="evidence" value="ECO:0007669"/>
    <property type="project" value="TreeGrafter"/>
</dbReference>
<keyword evidence="4" id="KW-0378">Hydrolase</keyword>
<proteinExistence type="predicted"/>
<accession>A0A3E2TG91</accession>
<evidence type="ECO:0000259" key="11">
    <source>
        <dbReference type="Pfam" id="PF21445"/>
    </source>
</evidence>
<dbReference type="RefSeq" id="WP_117522080.1">
    <property type="nucleotide sequence ID" value="NZ_QVEU01000007.1"/>
</dbReference>
<evidence type="ECO:0000256" key="2">
    <source>
        <dbReference type="ARBA" id="ARBA00022741"/>
    </source>
</evidence>
<keyword evidence="6" id="KW-0269">Exonuclease</keyword>
<evidence type="ECO:0000256" key="5">
    <source>
        <dbReference type="ARBA" id="ARBA00022806"/>
    </source>
</evidence>
<comment type="caution">
    <text evidence="12">The sequence shown here is derived from an EMBL/GenBank/DDBJ whole genome shotgun (WGS) entry which is preliminary data.</text>
</comment>
<keyword evidence="8" id="KW-0238">DNA-binding</keyword>
<gene>
    <name evidence="12" type="ORF">DXA39_07405</name>
</gene>
<dbReference type="EMBL" id="QVEU01000007">
    <property type="protein sequence ID" value="RGB75104.1"/>
    <property type="molecule type" value="Genomic_DNA"/>
</dbReference>
<evidence type="ECO:0000256" key="4">
    <source>
        <dbReference type="ARBA" id="ARBA00022801"/>
    </source>
</evidence>
<evidence type="ECO:0000256" key="7">
    <source>
        <dbReference type="ARBA" id="ARBA00022840"/>
    </source>
</evidence>
<feature type="domain" description="ATP-dependent helicase/deoxyribonuclease subunit B N-terminal" evidence="11">
    <location>
        <begin position="5"/>
        <end position="267"/>
    </location>
</feature>
<evidence type="ECO:0000256" key="3">
    <source>
        <dbReference type="ARBA" id="ARBA00022763"/>
    </source>
</evidence>
<dbReference type="SUPFAM" id="SSF52540">
    <property type="entry name" value="P-loop containing nucleoside triphosphate hydrolases"/>
    <property type="match status" value="1"/>
</dbReference>
<evidence type="ECO:0000259" key="10">
    <source>
        <dbReference type="Pfam" id="PF12705"/>
    </source>
</evidence>
<dbReference type="Pfam" id="PF12705">
    <property type="entry name" value="PDDEXK_1"/>
    <property type="match status" value="1"/>
</dbReference>